<name>A0A0X8E2N9_9MICO</name>
<dbReference type="Pfam" id="PF00528">
    <property type="entry name" value="BPD_transp_1"/>
    <property type="match status" value="1"/>
</dbReference>
<evidence type="ECO:0000313" key="10">
    <source>
        <dbReference type="Proteomes" id="UP000058305"/>
    </source>
</evidence>
<dbReference type="PROSITE" id="PS50928">
    <property type="entry name" value="ABC_TM1"/>
    <property type="match status" value="1"/>
</dbReference>
<evidence type="ECO:0000256" key="4">
    <source>
        <dbReference type="ARBA" id="ARBA00022692"/>
    </source>
</evidence>
<keyword evidence="3" id="KW-1003">Cell membrane</keyword>
<dbReference type="SUPFAM" id="SSF161098">
    <property type="entry name" value="MetI-like"/>
    <property type="match status" value="1"/>
</dbReference>
<dbReference type="CDD" id="cd06261">
    <property type="entry name" value="TM_PBP2"/>
    <property type="match status" value="1"/>
</dbReference>
<dbReference type="EMBL" id="CP014145">
    <property type="protein sequence ID" value="AMB59365.1"/>
    <property type="molecule type" value="Genomic_DNA"/>
</dbReference>
<proteinExistence type="inferred from homology"/>
<reference evidence="9 10" key="1">
    <citation type="journal article" date="2016" name="J. Biotechnol.">
        <title>First complete genome sequence of a species in the genus Microterricola, an extremophilic cold active enzyme producing bacterial strain ERGS5:02 isolated from Sikkim Himalaya.</title>
        <authorList>
            <person name="Himanshu"/>
            <person name="Swarnkar M.K."/>
            <person name="Singh D."/>
            <person name="Kumar R."/>
        </authorList>
    </citation>
    <scope>NUCLEOTIDE SEQUENCE [LARGE SCALE GENOMIC DNA]</scope>
    <source>
        <strain evidence="9 10">ERGS5:02</strain>
    </source>
</reference>
<dbReference type="Pfam" id="PF19300">
    <property type="entry name" value="BPD_transp_1_N"/>
    <property type="match status" value="1"/>
</dbReference>
<keyword evidence="2 7" id="KW-0813">Transport</keyword>
<feature type="transmembrane region" description="Helical" evidence="7">
    <location>
        <begin position="134"/>
        <end position="157"/>
    </location>
</feature>
<keyword evidence="4 7" id="KW-0812">Transmembrane</keyword>
<dbReference type="InterPro" id="IPR035906">
    <property type="entry name" value="MetI-like_sf"/>
</dbReference>
<sequence>MLTFTLKRLLSGVVLLFAVATATFFLAYAAIPDPTLGLLGSAATPEAQAALAAKIGTDRPVLVQYIDWLANMVQGDFGTSWKNFQPVGKQIGLKLPVTLSVVIVSILLSALLGGVLGVIAGLRPNTWIDKVVKAGAVILFALPGFWVALVLVMTFAVQLKWFPAVGFVQPSESIPGWLQSITLPAISLALGAIVMIAEQLRNAIIQADSQDYMRTLRSRGLPGWRIVVHLLRNSAPASLTILALMFVGLLSGAIIVEQIFALPGIGPLTLSSSQNGDIPMLLGITVITVIFVVVINFLLDILLGWVNPKARVK</sequence>
<evidence type="ECO:0000256" key="5">
    <source>
        <dbReference type="ARBA" id="ARBA00022989"/>
    </source>
</evidence>
<comment type="similarity">
    <text evidence="7">Belongs to the binding-protein-dependent transport system permease family.</text>
</comment>
<keyword evidence="10" id="KW-1185">Reference proteome</keyword>
<dbReference type="RefSeq" id="WP_067229031.1">
    <property type="nucleotide sequence ID" value="NZ_CP014145.1"/>
</dbReference>
<feature type="transmembrane region" description="Helical" evidence="7">
    <location>
        <begin position="97"/>
        <end position="122"/>
    </location>
</feature>
<dbReference type="InterPro" id="IPR045621">
    <property type="entry name" value="BPD_transp_1_N"/>
</dbReference>
<dbReference type="Proteomes" id="UP000058305">
    <property type="component" value="Chromosome"/>
</dbReference>
<evidence type="ECO:0000256" key="3">
    <source>
        <dbReference type="ARBA" id="ARBA00022475"/>
    </source>
</evidence>
<dbReference type="KEGG" id="mvd:AWU67_11385"/>
<accession>A0A0X8E2N9</accession>
<protein>
    <submittedName>
        <fullName evidence="9">ABC transporter permease</fullName>
    </submittedName>
</protein>
<feature type="transmembrane region" description="Helical" evidence="7">
    <location>
        <begin position="177"/>
        <end position="197"/>
    </location>
</feature>
<dbReference type="GO" id="GO:0005886">
    <property type="term" value="C:plasma membrane"/>
    <property type="evidence" value="ECO:0007669"/>
    <property type="project" value="UniProtKB-SubCell"/>
</dbReference>
<organism evidence="9 10">
    <name type="scientific">Microterricola viridarii</name>
    <dbReference type="NCBI Taxonomy" id="412690"/>
    <lineage>
        <taxon>Bacteria</taxon>
        <taxon>Bacillati</taxon>
        <taxon>Actinomycetota</taxon>
        <taxon>Actinomycetes</taxon>
        <taxon>Micrococcales</taxon>
        <taxon>Microbacteriaceae</taxon>
        <taxon>Microterricola</taxon>
    </lineage>
</organism>
<dbReference type="PANTHER" id="PTHR43163">
    <property type="entry name" value="DIPEPTIDE TRANSPORT SYSTEM PERMEASE PROTEIN DPPB-RELATED"/>
    <property type="match status" value="1"/>
</dbReference>
<feature type="transmembrane region" description="Helical" evidence="7">
    <location>
        <begin position="280"/>
        <end position="306"/>
    </location>
</feature>
<keyword evidence="5 7" id="KW-1133">Transmembrane helix</keyword>
<feature type="domain" description="ABC transmembrane type-1" evidence="8">
    <location>
        <begin position="95"/>
        <end position="299"/>
    </location>
</feature>
<comment type="subcellular location">
    <subcellularLocation>
        <location evidence="1 7">Cell membrane</location>
        <topology evidence="1 7">Multi-pass membrane protein</topology>
    </subcellularLocation>
</comment>
<evidence type="ECO:0000256" key="6">
    <source>
        <dbReference type="ARBA" id="ARBA00023136"/>
    </source>
</evidence>
<dbReference type="AlphaFoldDB" id="A0A0X8E2N9"/>
<keyword evidence="6 7" id="KW-0472">Membrane</keyword>
<evidence type="ECO:0000259" key="8">
    <source>
        <dbReference type="PROSITE" id="PS50928"/>
    </source>
</evidence>
<dbReference type="GO" id="GO:0055085">
    <property type="term" value="P:transmembrane transport"/>
    <property type="evidence" value="ECO:0007669"/>
    <property type="project" value="InterPro"/>
</dbReference>
<evidence type="ECO:0000313" key="9">
    <source>
        <dbReference type="EMBL" id="AMB59365.1"/>
    </source>
</evidence>
<dbReference type="PANTHER" id="PTHR43163:SF6">
    <property type="entry name" value="DIPEPTIDE TRANSPORT SYSTEM PERMEASE PROTEIN DPPB-RELATED"/>
    <property type="match status" value="1"/>
</dbReference>
<feature type="transmembrane region" description="Helical" evidence="7">
    <location>
        <begin position="239"/>
        <end position="260"/>
    </location>
</feature>
<dbReference type="Gene3D" id="1.10.3720.10">
    <property type="entry name" value="MetI-like"/>
    <property type="match status" value="1"/>
</dbReference>
<reference evidence="10" key="2">
    <citation type="submission" date="2016-01" db="EMBL/GenBank/DDBJ databases">
        <title>First complete genome sequence of a species in the genus Microterricola, an extremophilic cold active enzyme producing strain ERGS5:02 isolated from Sikkim Himalaya.</title>
        <authorList>
            <person name="Kumar R."/>
            <person name="Singh D."/>
            <person name="Swarnkar M.K."/>
        </authorList>
    </citation>
    <scope>NUCLEOTIDE SEQUENCE [LARGE SCALE GENOMIC DNA]</scope>
    <source>
        <strain evidence="10">ERGS5:02</strain>
    </source>
</reference>
<evidence type="ECO:0000256" key="1">
    <source>
        <dbReference type="ARBA" id="ARBA00004651"/>
    </source>
</evidence>
<gene>
    <name evidence="9" type="ORF">AWU67_11385</name>
</gene>
<evidence type="ECO:0000256" key="2">
    <source>
        <dbReference type="ARBA" id="ARBA00022448"/>
    </source>
</evidence>
<dbReference type="OrthoDB" id="9778910at2"/>
<dbReference type="InterPro" id="IPR000515">
    <property type="entry name" value="MetI-like"/>
</dbReference>
<evidence type="ECO:0000256" key="7">
    <source>
        <dbReference type="RuleBase" id="RU363032"/>
    </source>
</evidence>